<accession>A0A069S3M4</accession>
<organism evidence="1 2">
    <name type="scientific">Phocaeicola vulgatus str. 3975 RP4</name>
    <dbReference type="NCBI Taxonomy" id="1339352"/>
    <lineage>
        <taxon>Bacteria</taxon>
        <taxon>Pseudomonadati</taxon>
        <taxon>Bacteroidota</taxon>
        <taxon>Bacteroidia</taxon>
        <taxon>Bacteroidales</taxon>
        <taxon>Bacteroidaceae</taxon>
        <taxon>Phocaeicola</taxon>
    </lineage>
</organism>
<dbReference type="PATRIC" id="fig|1339352.3.peg.4003"/>
<evidence type="ECO:0000313" key="1">
    <source>
        <dbReference type="EMBL" id="KDS44329.1"/>
    </source>
</evidence>
<protein>
    <submittedName>
        <fullName evidence="1">Uncharacterized protein</fullName>
    </submittedName>
</protein>
<reference evidence="1 2" key="1">
    <citation type="submission" date="2014-04" db="EMBL/GenBank/DDBJ databases">
        <authorList>
            <person name="Sears C."/>
            <person name="Carroll K."/>
            <person name="Sack B.R."/>
            <person name="Qadri F."/>
            <person name="Myers L.L."/>
            <person name="Chung G.-T."/>
            <person name="Escheverria P."/>
            <person name="Fraser C.M."/>
            <person name="Sadzewicz L."/>
            <person name="Shefchek K.A."/>
            <person name="Tallon L."/>
            <person name="Das S.P."/>
            <person name="Daugherty S."/>
            <person name="Mongodin E.F."/>
        </authorList>
    </citation>
    <scope>NUCLEOTIDE SEQUENCE [LARGE SCALE GENOMIC DNA]</scope>
    <source>
        <strain evidence="1 2">3975 RP4</strain>
    </source>
</reference>
<evidence type="ECO:0000313" key="2">
    <source>
        <dbReference type="Proteomes" id="UP000027661"/>
    </source>
</evidence>
<comment type="caution">
    <text evidence="1">The sequence shown here is derived from an EMBL/GenBank/DDBJ whole genome shotgun (WGS) entry which is preliminary data.</text>
</comment>
<sequence length="63" mass="7284">MREDYDELVQLNQSGAISDLQFLLAQDELATAYQAAMAASDRELSDETAREWLLDYEINHLYE</sequence>
<dbReference type="Proteomes" id="UP000027661">
    <property type="component" value="Unassembled WGS sequence"/>
</dbReference>
<gene>
    <name evidence="1" type="ORF">M099_4273</name>
</gene>
<name>A0A069S3M4_PHOVU</name>
<dbReference type="RefSeq" id="WP_008668117.1">
    <property type="nucleotide sequence ID" value="NZ_JNHM01000164.1"/>
</dbReference>
<dbReference type="AlphaFoldDB" id="A0A069S3M4"/>
<proteinExistence type="predicted"/>
<dbReference type="EMBL" id="JNHM01000164">
    <property type="protein sequence ID" value="KDS44329.1"/>
    <property type="molecule type" value="Genomic_DNA"/>
</dbReference>